<evidence type="ECO:0000256" key="3">
    <source>
        <dbReference type="ARBA" id="ARBA00011894"/>
    </source>
</evidence>
<feature type="binding site" evidence="11">
    <location>
        <position position="81"/>
    </location>
    <ligand>
        <name>5-phospho-alpha-D-ribose 1-diphosphate</name>
        <dbReference type="ChEBI" id="CHEBI:58017"/>
    </ligand>
</feature>
<dbReference type="NCBIfam" id="TIGR01091">
    <property type="entry name" value="upp"/>
    <property type="match status" value="1"/>
</dbReference>
<sequence length="214" mass="23802">MESSKNLFIVNHPLIQDKLTRIRNHLTQKKDFKENLSEIATLMAYEVFKDIPLDEIEVETPITKVIGKTLTKTIILSPILRAGLGMTNGFEYVVPNAIISHVGLYRDEETLKPQKYFFKYPKNIKNISDALVFILDPMLATGGTADAAIKELKKVGFKNITLVSIVGAPVAIKKINHNHPDVKIFLAALDKKLNDDGYIVPGLGDAGDRIFGTK</sequence>
<keyword evidence="6 11" id="KW-0808">Transferase</keyword>
<evidence type="ECO:0000256" key="4">
    <source>
        <dbReference type="ARBA" id="ARBA00022533"/>
    </source>
</evidence>
<dbReference type="InterPro" id="IPR034332">
    <property type="entry name" value="Upp_B"/>
</dbReference>
<dbReference type="InterPro" id="IPR050054">
    <property type="entry name" value="UPRTase/APRTase"/>
</dbReference>
<feature type="binding site" evidence="11">
    <location>
        <begin position="204"/>
        <end position="206"/>
    </location>
    <ligand>
        <name>uracil</name>
        <dbReference type="ChEBI" id="CHEBI:17568"/>
    </ligand>
</feature>
<dbReference type="Pfam" id="PF14681">
    <property type="entry name" value="UPRTase"/>
    <property type="match status" value="1"/>
</dbReference>
<comment type="similarity">
    <text evidence="2 11">Belongs to the UPRTase family.</text>
</comment>
<evidence type="ECO:0000256" key="11">
    <source>
        <dbReference type="HAMAP-Rule" id="MF_01218"/>
    </source>
</evidence>
<evidence type="ECO:0000256" key="9">
    <source>
        <dbReference type="ARBA" id="ARBA00023134"/>
    </source>
</evidence>
<feature type="binding site" evidence="11">
    <location>
        <position position="205"/>
    </location>
    <ligand>
        <name>5-phospho-alpha-D-ribose 1-diphosphate</name>
        <dbReference type="ChEBI" id="CHEBI:58017"/>
    </ligand>
</feature>
<evidence type="ECO:0000256" key="5">
    <source>
        <dbReference type="ARBA" id="ARBA00022676"/>
    </source>
</evidence>
<comment type="cofactor">
    <cofactor evidence="11">
        <name>Mg(2+)</name>
        <dbReference type="ChEBI" id="CHEBI:18420"/>
    </cofactor>
    <text evidence="11">Binds 1 Mg(2+) ion per subunit. The magnesium is bound as Mg-PRPP.</text>
</comment>
<organism evidence="13 14">
    <name type="scientific">Spiroplasma ixodetis</name>
    <dbReference type="NCBI Taxonomy" id="2141"/>
    <lineage>
        <taxon>Bacteria</taxon>
        <taxon>Bacillati</taxon>
        <taxon>Mycoplasmatota</taxon>
        <taxon>Mollicutes</taxon>
        <taxon>Entomoplasmatales</taxon>
        <taxon>Spiroplasmataceae</taxon>
        <taxon>Spiroplasma</taxon>
    </lineage>
</organism>
<dbReference type="EC" id="2.4.2.9" evidence="3 11"/>
<dbReference type="Gene3D" id="3.40.50.2020">
    <property type="match status" value="1"/>
</dbReference>
<keyword evidence="4 11" id="KW-0021">Allosteric enzyme</keyword>
<evidence type="ECO:0000313" key="13">
    <source>
        <dbReference type="EMBL" id="BET39228.1"/>
    </source>
</evidence>
<gene>
    <name evidence="11 13" type="primary">upp</name>
    <name evidence="13" type="ORF">SAP269_18170</name>
</gene>
<accession>A0ABN7BWV8</accession>
<dbReference type="CDD" id="cd06223">
    <property type="entry name" value="PRTases_typeI"/>
    <property type="match status" value="1"/>
</dbReference>
<dbReference type="PANTHER" id="PTHR32315:SF4">
    <property type="entry name" value="URACIL PHOSPHORIBOSYLTRANSFERASE, CHLOROPLASTIC"/>
    <property type="match status" value="1"/>
</dbReference>
<proteinExistence type="inferred from homology"/>
<comment type="function">
    <text evidence="11">Catalyzes the conversion of uracil and 5-phospho-alpha-D-ribose 1-diphosphate (PRPP) to UMP and diphosphate.</text>
</comment>
<comment type="pathway">
    <text evidence="1 11">Pyrimidine metabolism; UMP biosynthesis via salvage pathway; UMP from uracil: step 1/1.</text>
</comment>
<evidence type="ECO:0000256" key="2">
    <source>
        <dbReference type="ARBA" id="ARBA00009516"/>
    </source>
</evidence>
<keyword evidence="14" id="KW-1185">Reference proteome</keyword>
<keyword evidence="9 11" id="KW-0342">GTP-binding</keyword>
<dbReference type="HAMAP" id="MF_01218_B">
    <property type="entry name" value="Upp_B"/>
    <property type="match status" value="1"/>
</dbReference>
<dbReference type="RefSeq" id="WP_353306072.1">
    <property type="nucleotide sequence ID" value="NZ_AP028955.1"/>
</dbReference>
<evidence type="ECO:0000256" key="10">
    <source>
        <dbReference type="ARBA" id="ARBA00031082"/>
    </source>
</evidence>
<evidence type="ECO:0000256" key="1">
    <source>
        <dbReference type="ARBA" id="ARBA00005180"/>
    </source>
</evidence>
<dbReference type="InterPro" id="IPR000836">
    <property type="entry name" value="PRTase_dom"/>
</dbReference>
<feature type="binding site" evidence="11">
    <location>
        <begin position="136"/>
        <end position="144"/>
    </location>
    <ligand>
        <name>5-phospho-alpha-D-ribose 1-diphosphate</name>
        <dbReference type="ChEBI" id="CHEBI:58017"/>
    </ligand>
</feature>
<dbReference type="NCBIfam" id="NF001097">
    <property type="entry name" value="PRK00129.1"/>
    <property type="match status" value="1"/>
</dbReference>
<feature type="binding site" evidence="11">
    <location>
        <position position="199"/>
    </location>
    <ligand>
        <name>uracil</name>
        <dbReference type="ChEBI" id="CHEBI:17568"/>
    </ligand>
</feature>
<comment type="activity regulation">
    <text evidence="11">Allosterically activated by GTP.</text>
</comment>
<dbReference type="InterPro" id="IPR029057">
    <property type="entry name" value="PRTase-like"/>
</dbReference>
<keyword evidence="7 11" id="KW-0547">Nucleotide-binding</keyword>
<keyword evidence="5 11" id="KW-0328">Glycosyltransferase</keyword>
<evidence type="ECO:0000256" key="7">
    <source>
        <dbReference type="ARBA" id="ARBA00022741"/>
    </source>
</evidence>
<keyword evidence="8 11" id="KW-0460">Magnesium</keyword>
<dbReference type="EMBL" id="AP028955">
    <property type="protein sequence ID" value="BET39228.1"/>
    <property type="molecule type" value="Genomic_DNA"/>
</dbReference>
<feature type="domain" description="Phosphoribosyltransferase" evidence="12">
    <location>
        <begin position="10"/>
        <end position="213"/>
    </location>
</feature>
<dbReference type="InterPro" id="IPR005765">
    <property type="entry name" value="UPRT"/>
</dbReference>
<dbReference type="PANTHER" id="PTHR32315">
    <property type="entry name" value="ADENINE PHOSPHORIBOSYLTRANSFERASE"/>
    <property type="match status" value="1"/>
</dbReference>
<reference evidence="14" key="1">
    <citation type="journal article" date="2024" name="FEMS Microbiol. Lett.">
        <title>Genomic insights into Spiroplasma endosymbionts that induce male-killing and protective phenotypes in the pea aphid.</title>
        <authorList>
            <person name="Arai H."/>
            <person name="Legeai F."/>
            <person name="Kageyama D."/>
            <person name="Sugio A."/>
            <person name="Simon J.C."/>
        </authorList>
    </citation>
    <scope>NUCLEOTIDE SEQUENCE [LARGE SCALE GENOMIC DNA]</scope>
    <source>
        <strain evidence="14">sAp269</strain>
    </source>
</reference>
<name>A0ABN7BWV8_9MOLU</name>
<dbReference type="SUPFAM" id="SSF53271">
    <property type="entry name" value="PRTase-like"/>
    <property type="match status" value="1"/>
</dbReference>
<dbReference type="GO" id="GO:0016757">
    <property type="term" value="F:glycosyltransferase activity"/>
    <property type="evidence" value="ECO:0007669"/>
    <property type="project" value="UniProtKB-KW"/>
</dbReference>
<evidence type="ECO:0000256" key="6">
    <source>
        <dbReference type="ARBA" id="ARBA00022679"/>
    </source>
</evidence>
<evidence type="ECO:0000313" key="14">
    <source>
        <dbReference type="Proteomes" id="UP001473424"/>
    </source>
</evidence>
<evidence type="ECO:0000259" key="12">
    <source>
        <dbReference type="Pfam" id="PF14681"/>
    </source>
</evidence>
<feature type="binding site" evidence="11">
    <location>
        <position position="106"/>
    </location>
    <ligand>
        <name>5-phospho-alpha-D-ribose 1-diphosphate</name>
        <dbReference type="ChEBI" id="CHEBI:58017"/>
    </ligand>
</feature>
<protein>
    <recommendedName>
        <fullName evidence="3 11">Uracil phosphoribosyltransferase</fullName>
        <ecNumber evidence="3 11">2.4.2.9</ecNumber>
    </recommendedName>
    <alternativeName>
        <fullName evidence="10 11">UMP pyrophosphorylase</fullName>
    </alternativeName>
    <alternativeName>
        <fullName evidence="11">UPRTase</fullName>
    </alternativeName>
</protein>
<comment type="catalytic activity">
    <reaction evidence="11">
        <text>UMP + diphosphate = 5-phospho-alpha-D-ribose 1-diphosphate + uracil</text>
        <dbReference type="Rhea" id="RHEA:13017"/>
        <dbReference type="ChEBI" id="CHEBI:17568"/>
        <dbReference type="ChEBI" id="CHEBI:33019"/>
        <dbReference type="ChEBI" id="CHEBI:57865"/>
        <dbReference type="ChEBI" id="CHEBI:58017"/>
        <dbReference type="EC" id="2.4.2.9"/>
    </reaction>
</comment>
<evidence type="ECO:0000256" key="8">
    <source>
        <dbReference type="ARBA" id="ARBA00022842"/>
    </source>
</evidence>
<dbReference type="Proteomes" id="UP001473424">
    <property type="component" value="Chromosome"/>
</dbReference>